<keyword evidence="2" id="KW-1185">Reference proteome</keyword>
<reference evidence="1" key="1">
    <citation type="journal article" date="2020" name="bioRxiv">
        <title>Whole genome comparisons of ergot fungi reveals the divergence and evolution of species within the genus Claviceps are the result of varying mechanisms driving genome evolution and host range expansion.</title>
        <authorList>
            <person name="Wyka S.A."/>
            <person name="Mondo S.J."/>
            <person name="Liu M."/>
            <person name="Dettman J."/>
            <person name="Nalam V."/>
            <person name="Broders K.D."/>
        </authorList>
    </citation>
    <scope>NUCLEOTIDE SEQUENCE</scope>
    <source>
        <strain evidence="1">CCC 602</strain>
    </source>
</reference>
<evidence type="ECO:0000313" key="1">
    <source>
        <dbReference type="EMBL" id="KAG6013529.1"/>
    </source>
</evidence>
<organism evidence="1 2">
    <name type="scientific">Claviceps pusilla</name>
    <dbReference type="NCBI Taxonomy" id="123648"/>
    <lineage>
        <taxon>Eukaryota</taxon>
        <taxon>Fungi</taxon>
        <taxon>Dikarya</taxon>
        <taxon>Ascomycota</taxon>
        <taxon>Pezizomycotina</taxon>
        <taxon>Sordariomycetes</taxon>
        <taxon>Hypocreomycetidae</taxon>
        <taxon>Hypocreales</taxon>
        <taxon>Clavicipitaceae</taxon>
        <taxon>Claviceps</taxon>
    </lineage>
</organism>
<dbReference type="AlphaFoldDB" id="A0A9P7SZ91"/>
<name>A0A9P7SZ91_9HYPO</name>
<accession>A0A9P7SZ91</accession>
<proteinExistence type="predicted"/>
<gene>
    <name evidence="1" type="ORF">E4U43_007245</name>
</gene>
<comment type="caution">
    <text evidence="1">The sequence shown here is derived from an EMBL/GenBank/DDBJ whole genome shotgun (WGS) entry which is preliminary data.</text>
</comment>
<sequence>MENPEDRLPRNATRPRVGLSKTNALLASAAQSQWQLLSHLDSLDSLDSLVSMIQHESIKALSRLTKWSQTSRMPVLVQTCDLPAY</sequence>
<evidence type="ECO:0000313" key="2">
    <source>
        <dbReference type="Proteomes" id="UP000748025"/>
    </source>
</evidence>
<dbReference type="EMBL" id="SRPW01000576">
    <property type="protein sequence ID" value="KAG6013529.1"/>
    <property type="molecule type" value="Genomic_DNA"/>
</dbReference>
<protein>
    <submittedName>
        <fullName evidence="1">Uncharacterized protein</fullName>
    </submittedName>
</protein>
<dbReference type="Proteomes" id="UP000748025">
    <property type="component" value="Unassembled WGS sequence"/>
</dbReference>